<feature type="domain" description="SIS" evidence="12">
    <location>
        <begin position="462"/>
        <end position="605"/>
    </location>
</feature>
<dbReference type="Proteomes" id="UP000035268">
    <property type="component" value="Chromosome"/>
</dbReference>
<feature type="domain" description="SIS" evidence="12">
    <location>
        <begin position="289"/>
        <end position="429"/>
    </location>
</feature>
<dbReference type="InterPro" id="IPR035466">
    <property type="entry name" value="GlmS/AgaS_SIS"/>
</dbReference>
<keyword evidence="5 10" id="KW-0963">Cytoplasm</keyword>
<evidence type="ECO:0000256" key="2">
    <source>
        <dbReference type="ARBA" id="ARBA00004496"/>
    </source>
</evidence>
<gene>
    <name evidence="10 13" type="primary">glmS</name>
    <name evidence="13" type="ORF">L21SP4_00764</name>
</gene>
<dbReference type="PATRIC" id="fig|1609981.3.peg.796"/>
<dbReference type="FunFam" id="3.60.20.10:FF:000006">
    <property type="entry name" value="Glutamine--fructose-6-phosphate aminotransferase [isomerizing]"/>
    <property type="match status" value="1"/>
</dbReference>
<reference evidence="13 14" key="2">
    <citation type="journal article" date="2016" name="ISME J.">
        <title>Characterization of the first cultured representative of Verrucomicrobia subdivision 5 indicates the proposal of a novel phylum.</title>
        <authorList>
            <person name="Spring S."/>
            <person name="Bunk B."/>
            <person name="Sproer C."/>
            <person name="Schumann P."/>
            <person name="Rohde M."/>
            <person name="Tindall B.J."/>
            <person name="Klenk H.P."/>
        </authorList>
    </citation>
    <scope>NUCLEOTIDE SEQUENCE [LARGE SCALE GENOMIC DNA]</scope>
    <source>
        <strain evidence="13 14">L21-Fru-AB</strain>
    </source>
</reference>
<keyword evidence="6 10" id="KW-0032">Aminotransferase</keyword>
<dbReference type="InterPro" id="IPR005855">
    <property type="entry name" value="GFAT"/>
</dbReference>
<dbReference type="CDD" id="cd05009">
    <property type="entry name" value="SIS_GlmS_GlmD_2"/>
    <property type="match status" value="1"/>
</dbReference>
<evidence type="ECO:0000256" key="4">
    <source>
        <dbReference type="ARBA" id="ARBA00016090"/>
    </source>
</evidence>
<dbReference type="GO" id="GO:0005975">
    <property type="term" value="P:carbohydrate metabolic process"/>
    <property type="evidence" value="ECO:0007669"/>
    <property type="project" value="UniProtKB-UniRule"/>
</dbReference>
<dbReference type="InterPro" id="IPR046348">
    <property type="entry name" value="SIS_dom_sf"/>
</dbReference>
<keyword evidence="9" id="KW-0315">Glutamine amidotransferase</keyword>
<evidence type="ECO:0000256" key="6">
    <source>
        <dbReference type="ARBA" id="ARBA00022576"/>
    </source>
</evidence>
<dbReference type="InterPro" id="IPR001347">
    <property type="entry name" value="SIS_dom"/>
</dbReference>
<evidence type="ECO:0000259" key="11">
    <source>
        <dbReference type="PROSITE" id="PS51278"/>
    </source>
</evidence>
<dbReference type="GO" id="GO:0097367">
    <property type="term" value="F:carbohydrate derivative binding"/>
    <property type="evidence" value="ECO:0007669"/>
    <property type="project" value="InterPro"/>
</dbReference>
<dbReference type="KEGG" id="vbl:L21SP4_00764"/>
<name>A0A0G3EGU2_9BACT</name>
<evidence type="ECO:0000313" key="14">
    <source>
        <dbReference type="Proteomes" id="UP000035268"/>
    </source>
</evidence>
<keyword evidence="8" id="KW-0677">Repeat</keyword>
<feature type="active site" description="Nucleophile; for GATase activity" evidence="10">
    <location>
        <position position="2"/>
    </location>
</feature>
<dbReference type="FunFam" id="3.40.50.10490:FF:000001">
    <property type="entry name" value="Glutamine--fructose-6-phosphate aminotransferase [isomerizing]"/>
    <property type="match status" value="1"/>
</dbReference>
<dbReference type="InterPro" id="IPR017932">
    <property type="entry name" value="GATase_2_dom"/>
</dbReference>
<dbReference type="STRING" id="1307763.L21SP4_00764"/>
<evidence type="ECO:0000256" key="8">
    <source>
        <dbReference type="ARBA" id="ARBA00022737"/>
    </source>
</evidence>
<dbReference type="SUPFAM" id="SSF53697">
    <property type="entry name" value="SIS domain"/>
    <property type="match status" value="1"/>
</dbReference>
<dbReference type="Gene3D" id="3.60.20.10">
    <property type="entry name" value="Glutamine Phosphoribosylpyrophosphate, subunit 1, domain 1"/>
    <property type="match status" value="1"/>
</dbReference>
<feature type="domain" description="Glutamine amidotransferase type-2" evidence="11">
    <location>
        <begin position="2"/>
        <end position="221"/>
    </location>
</feature>
<dbReference type="Pfam" id="PF13522">
    <property type="entry name" value="GATase_6"/>
    <property type="match status" value="1"/>
</dbReference>
<dbReference type="NCBIfam" id="TIGR01135">
    <property type="entry name" value="glmS"/>
    <property type="match status" value="1"/>
</dbReference>
<dbReference type="AlphaFoldDB" id="A0A0G3EGU2"/>
<dbReference type="RefSeq" id="WP_052881397.1">
    <property type="nucleotide sequence ID" value="NZ_CP010904.1"/>
</dbReference>
<evidence type="ECO:0000256" key="7">
    <source>
        <dbReference type="ARBA" id="ARBA00022679"/>
    </source>
</evidence>
<dbReference type="SUPFAM" id="SSF56235">
    <property type="entry name" value="N-terminal nucleophile aminohydrolases (Ntn hydrolases)"/>
    <property type="match status" value="1"/>
</dbReference>
<feature type="initiator methionine" description="Removed" evidence="10">
    <location>
        <position position="1"/>
    </location>
</feature>
<dbReference type="Pfam" id="PF01380">
    <property type="entry name" value="SIS"/>
    <property type="match status" value="2"/>
</dbReference>
<reference evidence="14" key="1">
    <citation type="submission" date="2015-02" db="EMBL/GenBank/DDBJ databases">
        <title>Description and complete genome sequence of the first cultured representative of the subdivision 5 of the Verrucomicrobia phylum.</title>
        <authorList>
            <person name="Spring S."/>
            <person name="Bunk B."/>
            <person name="Sproer C."/>
            <person name="Klenk H.-P."/>
        </authorList>
    </citation>
    <scope>NUCLEOTIDE SEQUENCE [LARGE SCALE GENOMIC DNA]</scope>
    <source>
        <strain evidence="14">L21-Fru-AB</strain>
    </source>
</reference>
<dbReference type="InterPro" id="IPR035490">
    <property type="entry name" value="GlmS/FrlB_SIS"/>
</dbReference>
<dbReference type="PROSITE" id="PS51464">
    <property type="entry name" value="SIS"/>
    <property type="match status" value="2"/>
</dbReference>
<dbReference type="GO" id="GO:0006047">
    <property type="term" value="P:UDP-N-acetylglucosamine metabolic process"/>
    <property type="evidence" value="ECO:0007669"/>
    <property type="project" value="TreeGrafter"/>
</dbReference>
<dbReference type="EMBL" id="CP010904">
    <property type="protein sequence ID" value="AKJ64030.1"/>
    <property type="molecule type" value="Genomic_DNA"/>
</dbReference>
<comment type="subcellular location">
    <subcellularLocation>
        <location evidence="2 10">Cytoplasm</location>
    </subcellularLocation>
</comment>
<dbReference type="OrthoDB" id="9761808at2"/>
<evidence type="ECO:0000259" key="12">
    <source>
        <dbReference type="PROSITE" id="PS51464"/>
    </source>
</evidence>
<evidence type="ECO:0000256" key="3">
    <source>
        <dbReference type="ARBA" id="ARBA00012916"/>
    </source>
</evidence>
<evidence type="ECO:0000313" key="13">
    <source>
        <dbReference type="EMBL" id="AKJ64030.1"/>
    </source>
</evidence>
<dbReference type="Gene3D" id="3.40.50.10490">
    <property type="entry name" value="Glucose-6-phosphate isomerase like protein, domain 1"/>
    <property type="match status" value="2"/>
</dbReference>
<evidence type="ECO:0000256" key="5">
    <source>
        <dbReference type="ARBA" id="ARBA00022490"/>
    </source>
</evidence>
<evidence type="ECO:0000256" key="1">
    <source>
        <dbReference type="ARBA" id="ARBA00001031"/>
    </source>
</evidence>
<dbReference type="GO" id="GO:0005829">
    <property type="term" value="C:cytosol"/>
    <property type="evidence" value="ECO:0007669"/>
    <property type="project" value="TreeGrafter"/>
</dbReference>
<keyword evidence="7 10" id="KW-0808">Transferase</keyword>
<dbReference type="HAMAP" id="MF_00164">
    <property type="entry name" value="GlmS"/>
    <property type="match status" value="1"/>
</dbReference>
<dbReference type="PANTHER" id="PTHR10937:SF0">
    <property type="entry name" value="GLUTAMINE--FRUCTOSE-6-PHOSPHATE TRANSAMINASE (ISOMERIZING)"/>
    <property type="match status" value="1"/>
</dbReference>
<feature type="active site" description="For Fru-6P isomerization activity" evidence="10">
    <location>
        <position position="610"/>
    </location>
</feature>
<evidence type="ECO:0000256" key="10">
    <source>
        <dbReference type="HAMAP-Rule" id="MF_00164"/>
    </source>
</evidence>
<dbReference type="GO" id="GO:0046349">
    <property type="term" value="P:amino sugar biosynthetic process"/>
    <property type="evidence" value="ECO:0007669"/>
    <property type="project" value="UniProtKB-ARBA"/>
</dbReference>
<dbReference type="InterPro" id="IPR029055">
    <property type="entry name" value="Ntn_hydrolases_N"/>
</dbReference>
<dbReference type="PROSITE" id="PS51278">
    <property type="entry name" value="GATASE_TYPE_2"/>
    <property type="match status" value="1"/>
</dbReference>
<comment type="function">
    <text evidence="10">Catalyzes the first step in hexosamine metabolism, converting fructose-6P into glucosamine-6P using glutamine as a nitrogen source.</text>
</comment>
<dbReference type="GO" id="GO:0006002">
    <property type="term" value="P:fructose 6-phosphate metabolic process"/>
    <property type="evidence" value="ECO:0007669"/>
    <property type="project" value="TreeGrafter"/>
</dbReference>
<dbReference type="InterPro" id="IPR047084">
    <property type="entry name" value="GFAT_N"/>
</dbReference>
<dbReference type="CDD" id="cd05008">
    <property type="entry name" value="SIS_GlmS_GlmD_1"/>
    <property type="match status" value="1"/>
</dbReference>
<proteinExistence type="inferred from homology"/>
<organism evidence="13 14">
    <name type="scientific">Kiritimatiella glycovorans</name>
    <dbReference type="NCBI Taxonomy" id="1307763"/>
    <lineage>
        <taxon>Bacteria</taxon>
        <taxon>Pseudomonadati</taxon>
        <taxon>Kiritimatiellota</taxon>
        <taxon>Kiritimatiellia</taxon>
        <taxon>Kiritimatiellales</taxon>
        <taxon>Kiritimatiellaceae</taxon>
        <taxon>Kiritimatiella</taxon>
    </lineage>
</organism>
<dbReference type="PANTHER" id="PTHR10937">
    <property type="entry name" value="GLUCOSAMINE--FRUCTOSE-6-PHOSPHATE AMINOTRANSFERASE, ISOMERIZING"/>
    <property type="match status" value="1"/>
</dbReference>
<dbReference type="NCBIfam" id="NF001484">
    <property type="entry name" value="PRK00331.1"/>
    <property type="match status" value="1"/>
</dbReference>
<evidence type="ECO:0000256" key="9">
    <source>
        <dbReference type="ARBA" id="ARBA00022962"/>
    </source>
</evidence>
<dbReference type="FunFam" id="3.40.50.10490:FF:000002">
    <property type="entry name" value="Glutamine--fructose-6-phosphate aminotransferase [isomerizing]"/>
    <property type="match status" value="1"/>
</dbReference>
<keyword evidence="14" id="KW-1185">Reference proteome</keyword>
<dbReference type="EC" id="2.6.1.16" evidence="3 10"/>
<dbReference type="CDD" id="cd00714">
    <property type="entry name" value="GFAT"/>
    <property type="match status" value="1"/>
</dbReference>
<dbReference type="GO" id="GO:0004360">
    <property type="term" value="F:glutamine-fructose-6-phosphate transaminase (isomerizing) activity"/>
    <property type="evidence" value="ECO:0007669"/>
    <property type="project" value="UniProtKB-UniRule"/>
</dbReference>
<accession>A0A0G3EGU2</accession>
<comment type="catalytic activity">
    <reaction evidence="1 10">
        <text>D-fructose 6-phosphate + L-glutamine = D-glucosamine 6-phosphate + L-glutamate</text>
        <dbReference type="Rhea" id="RHEA:13237"/>
        <dbReference type="ChEBI" id="CHEBI:29985"/>
        <dbReference type="ChEBI" id="CHEBI:58359"/>
        <dbReference type="ChEBI" id="CHEBI:58725"/>
        <dbReference type="ChEBI" id="CHEBI:61527"/>
        <dbReference type="EC" id="2.6.1.16"/>
    </reaction>
</comment>
<dbReference type="GO" id="GO:0006487">
    <property type="term" value="P:protein N-linked glycosylation"/>
    <property type="evidence" value="ECO:0007669"/>
    <property type="project" value="TreeGrafter"/>
</dbReference>
<comment type="subunit">
    <text evidence="10">Homodimer.</text>
</comment>
<sequence>MCGIIGCTGVDHVTPVLLEGLRRLEYRGYDSAGLAVLSGGRIQTRKTPGRLAGLEEACRARPVDGSPGIAHTRWATHGDPSELNAHPHLSGDGSIAVVHNGIIENYLQLRRELEAEGHVFLSETDTEVLPHLIEDERPRHESFREALRAALQRARGAYALGVVAAEDPQTVYAARQGSPLIIGIGRAKGEYYLASDVPAILNRIDEVIYLDEGQIATLHPEHGIAIETLDGEPVEEDRKKVELRSEDAEKAGFETFMLKEIHEQPRVIRGLLDRHLDAAGRIELADLPWDREFFRTLDRIMIVACGTAYHAGMYGRLLLENLTGLAVETDLASEFRYRNPKISGDTLVIAVSQSGETADTLASIRMAREIGCPVLSICNVPGSSIVRESDGVLFTDAGLEIGVASTKAYTAQQTAFILLALYAARLRDEVEPERSAELVEALRRIPDAIHYVLERQDAIRAIAEKHHDGASSLYLGRKFNYPTALEGALKNKEISYQHAEGYAAGEMKHGPIALINEYLPVICICTQTRDEVYDKVVSNLKEVEARNGRIIALVTEGDENASRLAEDLIAVPPTLDELSPVINVVALQLLAYYAAQARGTDIDKPRNLAKSVTVE</sequence>
<protein>
    <recommendedName>
        <fullName evidence="4 10">Glutamine--fructose-6-phosphate aminotransferase [isomerizing]</fullName>
        <ecNumber evidence="3 10">2.6.1.16</ecNumber>
    </recommendedName>
    <alternativeName>
        <fullName evidence="10">D-fructose-6-phosphate amidotransferase</fullName>
    </alternativeName>
    <alternativeName>
        <fullName evidence="10">GFAT</fullName>
    </alternativeName>
    <alternativeName>
        <fullName evidence="10">Glucosamine-6-phosphate synthase</fullName>
    </alternativeName>
    <alternativeName>
        <fullName evidence="10">Hexosephosphate aminotransferase</fullName>
    </alternativeName>
    <alternativeName>
        <fullName evidence="10">L-glutamine--D-fructose-6-phosphate amidotransferase</fullName>
    </alternativeName>
</protein>